<proteinExistence type="predicted"/>
<keyword evidence="3" id="KW-1185">Reference proteome</keyword>
<name>A0A399RB08_9PROT</name>
<dbReference type="InterPro" id="IPR038727">
    <property type="entry name" value="NadR/Ttd14_AAA_dom"/>
</dbReference>
<feature type="domain" description="NadR/Ttd14 AAA" evidence="1">
    <location>
        <begin position="6"/>
        <end position="170"/>
    </location>
</feature>
<evidence type="ECO:0000313" key="2">
    <source>
        <dbReference type="EMBL" id="RIJ26709.1"/>
    </source>
</evidence>
<gene>
    <name evidence="2" type="ORF">D1223_17330</name>
</gene>
<dbReference type="RefSeq" id="WP_119377603.1">
    <property type="nucleotide sequence ID" value="NZ_QWFX01000016.1"/>
</dbReference>
<organism evidence="2 3">
    <name type="scientific">Henriciella mobilis</name>
    <dbReference type="NCBI Taxonomy" id="2305467"/>
    <lineage>
        <taxon>Bacteria</taxon>
        <taxon>Pseudomonadati</taxon>
        <taxon>Pseudomonadota</taxon>
        <taxon>Alphaproteobacteria</taxon>
        <taxon>Hyphomonadales</taxon>
        <taxon>Hyphomonadaceae</taxon>
        <taxon>Henriciella</taxon>
    </lineage>
</organism>
<dbReference type="AlphaFoldDB" id="A0A399RB08"/>
<reference evidence="2 3" key="1">
    <citation type="submission" date="2018-08" db="EMBL/GenBank/DDBJ databases">
        <title>Henriciella mobilis sp. nov., isolated from seawater.</title>
        <authorList>
            <person name="Cheng H."/>
            <person name="Wu Y.-H."/>
            <person name="Xu X.-W."/>
            <person name="Guo L.-L."/>
        </authorList>
    </citation>
    <scope>NUCLEOTIDE SEQUENCE [LARGE SCALE GENOMIC DNA]</scope>
    <source>
        <strain evidence="2 3">JN25</strain>
    </source>
</reference>
<evidence type="ECO:0000259" key="1">
    <source>
        <dbReference type="Pfam" id="PF13521"/>
    </source>
</evidence>
<sequence>MRDRRRIVISGCSSGGKSSLLGELSARGYHTVEEPGRNIVREALATGGDALPWINPEAFVRKAIEYAHETLHAVANLDAPVFFDRSAVDALAHFERLSISAPPELKAIGEACLYSNPVFFAPPWEALYEQDDERPLPFDIAVLEYQWLRHAYPKRGYAIIDLPKASVATRADFMLRALGLTLTKKT</sequence>
<dbReference type="InterPro" id="IPR027417">
    <property type="entry name" value="P-loop_NTPase"/>
</dbReference>
<dbReference type="OrthoDB" id="5638848at2"/>
<dbReference type="SUPFAM" id="SSF52540">
    <property type="entry name" value="P-loop containing nucleoside triphosphate hydrolases"/>
    <property type="match status" value="1"/>
</dbReference>
<protein>
    <submittedName>
        <fullName evidence="2">ATPase</fullName>
    </submittedName>
</protein>
<dbReference type="EMBL" id="QWFX01000016">
    <property type="protein sequence ID" value="RIJ26709.1"/>
    <property type="molecule type" value="Genomic_DNA"/>
</dbReference>
<dbReference type="Proteomes" id="UP000266385">
    <property type="component" value="Unassembled WGS sequence"/>
</dbReference>
<comment type="caution">
    <text evidence="2">The sequence shown here is derived from an EMBL/GenBank/DDBJ whole genome shotgun (WGS) entry which is preliminary data.</text>
</comment>
<dbReference type="Pfam" id="PF13521">
    <property type="entry name" value="AAA_28"/>
    <property type="match status" value="1"/>
</dbReference>
<evidence type="ECO:0000313" key="3">
    <source>
        <dbReference type="Proteomes" id="UP000266385"/>
    </source>
</evidence>
<accession>A0A399RB08</accession>
<dbReference type="Gene3D" id="3.40.50.300">
    <property type="entry name" value="P-loop containing nucleotide triphosphate hydrolases"/>
    <property type="match status" value="1"/>
</dbReference>